<name>A0ABW7RHZ1_9ACTN</name>
<comment type="caution">
    <text evidence="2">The sequence shown here is derived from an EMBL/GenBank/DDBJ whole genome shotgun (WGS) entry which is preliminary data.</text>
</comment>
<dbReference type="GO" id="GO:0016746">
    <property type="term" value="F:acyltransferase activity"/>
    <property type="evidence" value="ECO:0007669"/>
    <property type="project" value="UniProtKB-KW"/>
</dbReference>
<evidence type="ECO:0000259" key="1">
    <source>
        <dbReference type="PROSITE" id="PS51186"/>
    </source>
</evidence>
<dbReference type="Proteomes" id="UP001610990">
    <property type="component" value="Unassembled WGS sequence"/>
</dbReference>
<gene>
    <name evidence="2" type="ORF">ACH4GP_21610</name>
</gene>
<dbReference type="InterPro" id="IPR016181">
    <property type="entry name" value="Acyl_CoA_acyltransferase"/>
</dbReference>
<feature type="domain" description="N-acetyltransferase" evidence="1">
    <location>
        <begin position="2"/>
        <end position="145"/>
    </location>
</feature>
<dbReference type="PANTHER" id="PTHR37817:SF1">
    <property type="entry name" value="N-ACETYLTRANSFERASE EIS"/>
    <property type="match status" value="1"/>
</dbReference>
<dbReference type="RefSeq" id="WP_397674059.1">
    <property type="nucleotide sequence ID" value="NZ_JBIRFW010000002.1"/>
</dbReference>
<sequence length="309" mass="33128">MTRIRTARPADEPALHALWAECFAAAPHLPALYALDPGRHHRTFLAVRENGTVDAVVVYVPRDIRDADGTPVRVGGIGSVATRPEARGRGLVRALLQEAVATMRAESCAWSLLFTGTPRVYTGSGWRSFPTHLHEGTLSSAPPTRSPYRVRPARPADLPTLAGLARTRAPLTAVRTGADWRTRLPAWYGPPRDWLVAQDPDTARPVGWAVAAHGEGTVDVHEYAATGPGALAALFAAVAARARRAGLREARLRGPAPGPAVREALPHLMTGATARTEHTGMIRPLLTPPQHAHAVPRAPGAVHWYGDSF</sequence>
<dbReference type="PANTHER" id="PTHR37817">
    <property type="entry name" value="N-ACETYLTRANSFERASE EIS"/>
    <property type="match status" value="1"/>
</dbReference>
<proteinExistence type="predicted"/>
<dbReference type="Gene3D" id="3.40.630.30">
    <property type="match status" value="2"/>
</dbReference>
<dbReference type="Pfam" id="PF13527">
    <property type="entry name" value="Acetyltransf_9"/>
    <property type="match status" value="1"/>
</dbReference>
<dbReference type="PROSITE" id="PS51186">
    <property type="entry name" value="GNAT"/>
    <property type="match status" value="1"/>
</dbReference>
<dbReference type="EC" id="2.3.1.-" evidence="2"/>
<dbReference type="SUPFAM" id="SSF55729">
    <property type="entry name" value="Acyl-CoA N-acyltransferases (Nat)"/>
    <property type="match status" value="1"/>
</dbReference>
<evidence type="ECO:0000313" key="3">
    <source>
        <dbReference type="Proteomes" id="UP001610990"/>
    </source>
</evidence>
<dbReference type="CDD" id="cd04301">
    <property type="entry name" value="NAT_SF"/>
    <property type="match status" value="1"/>
</dbReference>
<accession>A0ABW7RHZ1</accession>
<dbReference type="EMBL" id="JBIRGH010000013">
    <property type="protein sequence ID" value="MFH8586964.1"/>
    <property type="molecule type" value="Genomic_DNA"/>
</dbReference>
<protein>
    <submittedName>
        <fullName evidence="2">GNAT family N-acetyltransferase</fullName>
        <ecNumber evidence="2">2.3.1.-</ecNumber>
    </submittedName>
</protein>
<dbReference type="InterPro" id="IPR000182">
    <property type="entry name" value="GNAT_dom"/>
</dbReference>
<dbReference type="InterPro" id="IPR051554">
    <property type="entry name" value="Acetyltransferase_Eis"/>
</dbReference>
<organism evidence="2 3">
    <name type="scientific">Streptomyces celluloflavus</name>
    <dbReference type="NCBI Taxonomy" id="58344"/>
    <lineage>
        <taxon>Bacteria</taxon>
        <taxon>Bacillati</taxon>
        <taxon>Actinomycetota</taxon>
        <taxon>Actinomycetes</taxon>
        <taxon>Kitasatosporales</taxon>
        <taxon>Streptomycetaceae</taxon>
        <taxon>Streptomyces</taxon>
    </lineage>
</organism>
<keyword evidence="3" id="KW-1185">Reference proteome</keyword>
<keyword evidence="2" id="KW-0808">Transferase</keyword>
<reference evidence="2 3" key="1">
    <citation type="submission" date="2024-10" db="EMBL/GenBank/DDBJ databases">
        <title>The Natural Products Discovery Center: Release of the First 8490 Sequenced Strains for Exploring Actinobacteria Biosynthetic Diversity.</title>
        <authorList>
            <person name="Kalkreuter E."/>
            <person name="Kautsar S.A."/>
            <person name="Yang D."/>
            <person name="Bader C.D."/>
            <person name="Teijaro C.N."/>
            <person name="Fluegel L."/>
            <person name="Davis C.M."/>
            <person name="Simpson J.R."/>
            <person name="Lauterbach L."/>
            <person name="Steele A.D."/>
            <person name="Gui C."/>
            <person name="Meng S."/>
            <person name="Li G."/>
            <person name="Viehrig K."/>
            <person name="Ye F."/>
            <person name="Su P."/>
            <person name="Kiefer A.F."/>
            <person name="Nichols A."/>
            <person name="Cepeda A.J."/>
            <person name="Yan W."/>
            <person name="Fan B."/>
            <person name="Jiang Y."/>
            <person name="Adhikari A."/>
            <person name="Zheng C.-J."/>
            <person name="Schuster L."/>
            <person name="Cowan T.M."/>
            <person name="Smanski M.J."/>
            <person name="Chevrette M.G."/>
            <person name="De Carvalho L.P.S."/>
            <person name="Shen B."/>
        </authorList>
    </citation>
    <scope>NUCLEOTIDE SEQUENCE [LARGE SCALE GENOMIC DNA]</scope>
    <source>
        <strain evidence="2 3">NPDC018013</strain>
    </source>
</reference>
<evidence type="ECO:0000313" key="2">
    <source>
        <dbReference type="EMBL" id="MFH8586964.1"/>
    </source>
</evidence>
<keyword evidence="2" id="KW-0012">Acyltransferase</keyword>